<dbReference type="OrthoDB" id="1689420at2759"/>
<dbReference type="Proteomes" id="UP000291084">
    <property type="component" value="Chromosome 3"/>
</dbReference>
<evidence type="ECO:0000256" key="1">
    <source>
        <dbReference type="SAM" id="MobiDB-lite"/>
    </source>
</evidence>
<evidence type="ECO:0000313" key="2">
    <source>
        <dbReference type="EMBL" id="BAT81755.1"/>
    </source>
</evidence>
<accession>A0A0S3RMG2</accession>
<name>A0A0S3RMG2_PHAAN</name>
<dbReference type="EMBL" id="AP015036">
    <property type="protein sequence ID" value="BAT81755.1"/>
    <property type="molecule type" value="Genomic_DNA"/>
</dbReference>
<reference evidence="2 3" key="1">
    <citation type="journal article" date="2015" name="Sci. Rep.">
        <title>The power of single molecule real-time sequencing technology in the de novo assembly of a eukaryotic genome.</title>
        <authorList>
            <person name="Sakai H."/>
            <person name="Naito K."/>
            <person name="Ogiso-Tanaka E."/>
            <person name="Takahashi Y."/>
            <person name="Iseki K."/>
            <person name="Muto C."/>
            <person name="Satou K."/>
            <person name="Teruya K."/>
            <person name="Shiroma A."/>
            <person name="Shimoji M."/>
            <person name="Hirano T."/>
            <person name="Itoh T."/>
            <person name="Kaga A."/>
            <person name="Tomooka N."/>
        </authorList>
    </citation>
    <scope>NUCLEOTIDE SEQUENCE [LARGE SCALE GENOMIC DNA]</scope>
    <source>
        <strain evidence="3">cv. Shumari</strain>
    </source>
</reference>
<protein>
    <recommendedName>
        <fullName evidence="4">Retrotransposon gag domain-containing protein</fullName>
    </recommendedName>
</protein>
<feature type="non-terminal residue" evidence="2">
    <location>
        <position position="214"/>
    </location>
</feature>
<keyword evidence="3" id="KW-1185">Reference proteome</keyword>
<proteinExistence type="predicted"/>
<evidence type="ECO:0008006" key="4">
    <source>
        <dbReference type="Google" id="ProtNLM"/>
    </source>
</evidence>
<dbReference type="AlphaFoldDB" id="A0A0S3RMG2"/>
<organism evidence="2 3">
    <name type="scientific">Vigna angularis var. angularis</name>
    <dbReference type="NCBI Taxonomy" id="157739"/>
    <lineage>
        <taxon>Eukaryota</taxon>
        <taxon>Viridiplantae</taxon>
        <taxon>Streptophyta</taxon>
        <taxon>Embryophyta</taxon>
        <taxon>Tracheophyta</taxon>
        <taxon>Spermatophyta</taxon>
        <taxon>Magnoliopsida</taxon>
        <taxon>eudicotyledons</taxon>
        <taxon>Gunneridae</taxon>
        <taxon>Pentapetalae</taxon>
        <taxon>rosids</taxon>
        <taxon>fabids</taxon>
        <taxon>Fabales</taxon>
        <taxon>Fabaceae</taxon>
        <taxon>Papilionoideae</taxon>
        <taxon>50 kb inversion clade</taxon>
        <taxon>NPAAA clade</taxon>
        <taxon>indigoferoid/millettioid clade</taxon>
        <taxon>Phaseoleae</taxon>
        <taxon>Vigna</taxon>
    </lineage>
</organism>
<feature type="region of interest" description="Disordered" evidence="1">
    <location>
        <begin position="187"/>
        <end position="214"/>
    </location>
</feature>
<dbReference type="PANTHER" id="PTHR33223:SF3">
    <property type="match status" value="1"/>
</dbReference>
<evidence type="ECO:0000313" key="3">
    <source>
        <dbReference type="Proteomes" id="UP000291084"/>
    </source>
</evidence>
<gene>
    <name evidence="2" type="primary">Vigan.03G160600</name>
    <name evidence="2" type="ORF">VIGAN_03160600</name>
</gene>
<dbReference type="PANTHER" id="PTHR33223">
    <property type="entry name" value="CCHC-TYPE DOMAIN-CONTAINING PROTEIN"/>
    <property type="match status" value="1"/>
</dbReference>
<feature type="compositionally biased region" description="Low complexity" evidence="1">
    <location>
        <begin position="201"/>
        <end position="214"/>
    </location>
</feature>
<sequence length="214" mass="24349">MLPKFHGFAGECPHRHLEEFHNICSSMKPPHVPLDHIFLRAFPHSLQGAAKDWQDSLPLGSVTDWGYLELQFVSKFSPEQYGYINDPEWNNLNNEWYDAPQDHYQEPPFQSTLMPPPVQQYKSQQYDAPAQIAHQPSTSEPTLKELMERMTMQSIQFKQESMKIQQETQAAMQNLSNQIGQMGTLAPKKTDEDFEAQAGISSTSETGTPPSSSH</sequence>